<feature type="domain" description="T6SS Phospholipase effector Tle1-like catalytic" evidence="1">
    <location>
        <begin position="2"/>
        <end position="290"/>
    </location>
</feature>
<dbReference type="Pfam" id="PF09994">
    <property type="entry name" value="T6SS_Tle1-like_cat"/>
    <property type="match status" value="1"/>
</dbReference>
<reference evidence="2 3" key="1">
    <citation type="submission" date="2015-01" db="EMBL/GenBank/DDBJ databases">
        <title>The Genome Sequence of Ochroconis gallopava CBS43764.</title>
        <authorList>
            <consortium name="The Broad Institute Genomics Platform"/>
            <person name="Cuomo C."/>
            <person name="de Hoog S."/>
            <person name="Gorbushina A."/>
            <person name="Stielow B."/>
            <person name="Teixiera M."/>
            <person name="Abouelleil A."/>
            <person name="Chapman S.B."/>
            <person name="Priest M."/>
            <person name="Young S.K."/>
            <person name="Wortman J."/>
            <person name="Nusbaum C."/>
            <person name="Birren B."/>
        </authorList>
    </citation>
    <scope>NUCLEOTIDE SEQUENCE [LARGE SCALE GENOMIC DNA]</scope>
    <source>
        <strain evidence="2 3">CBS 43764</strain>
    </source>
</reference>
<dbReference type="STRING" id="253628.A0A0D2APC2"/>
<evidence type="ECO:0000259" key="1">
    <source>
        <dbReference type="Pfam" id="PF09994"/>
    </source>
</evidence>
<organism evidence="2 3">
    <name type="scientific">Verruconis gallopava</name>
    <dbReference type="NCBI Taxonomy" id="253628"/>
    <lineage>
        <taxon>Eukaryota</taxon>
        <taxon>Fungi</taxon>
        <taxon>Dikarya</taxon>
        <taxon>Ascomycota</taxon>
        <taxon>Pezizomycotina</taxon>
        <taxon>Dothideomycetes</taxon>
        <taxon>Pleosporomycetidae</taxon>
        <taxon>Venturiales</taxon>
        <taxon>Sympoventuriaceae</taxon>
        <taxon>Verruconis</taxon>
    </lineage>
</organism>
<dbReference type="InterPro" id="IPR029058">
    <property type="entry name" value="AB_hydrolase_fold"/>
</dbReference>
<dbReference type="RefSeq" id="XP_016218274.1">
    <property type="nucleotide sequence ID" value="XM_016354179.1"/>
</dbReference>
<proteinExistence type="predicted"/>
<dbReference type="InParanoid" id="A0A0D2APC2"/>
<dbReference type="SUPFAM" id="SSF53474">
    <property type="entry name" value="alpha/beta-Hydrolases"/>
    <property type="match status" value="1"/>
</dbReference>
<accession>A0A0D2APC2</accession>
<evidence type="ECO:0000313" key="3">
    <source>
        <dbReference type="Proteomes" id="UP000053259"/>
    </source>
</evidence>
<dbReference type="InterPro" id="IPR018712">
    <property type="entry name" value="Tle1-like_cat"/>
</dbReference>
<evidence type="ECO:0000313" key="2">
    <source>
        <dbReference type="EMBL" id="KIW08405.1"/>
    </source>
</evidence>
<sequence length="486" mass="54626">MKKLVVCCDGTWMDADNEKDPVLQPPTNVTRICRSISRVDTNGNNQIAYYQSGIGTDDIYDSIVGGATGMGLGEHIREAYHFLAQNYDQKAADEIYLVGFSRGSFTARSIAAFIDAVGLLTQKGMLYFYPIFQDWENQLKPLKDWKPNPNYPWQGQRPNLYSNAAEYTNELFKRGMTRKDVRIKAVACYDTVGSLGIPRIGIFSSGVPPEISLDYAFVDTTVPDKVEHAIHALALDEMRKPFSPTIWELPNPKEGQTLTQVWFQGAHADVGGGYDDLRPGDITLAWMVSQLSPYLTFDLEVLKLQLHDPTVPAAKDPRSWGLGQIHDEFKGKMKLGGWLYRTPMEYHPYDHNTGKEITSRKLVNTCEKVHSSVRIRMGVPGLGLEDKGTYNPPALEGWKLSGTSAPAPGRPPLSLQQILEGQKSIVWKKDDLVMQEEPLSQLELDLLNQYVPKLEPDFLSIKPKEHKLTSAFRGLEKDVQKWLPNI</sequence>
<dbReference type="GeneID" id="27309288"/>
<name>A0A0D2APC2_9PEZI</name>
<gene>
    <name evidence="2" type="ORF">PV09_01315</name>
</gene>
<protein>
    <recommendedName>
        <fullName evidence="1">T6SS Phospholipase effector Tle1-like catalytic domain-containing protein</fullName>
    </recommendedName>
</protein>
<dbReference type="Proteomes" id="UP000053259">
    <property type="component" value="Unassembled WGS sequence"/>
</dbReference>
<dbReference type="AlphaFoldDB" id="A0A0D2APC2"/>
<dbReference type="OrthoDB" id="3057168at2759"/>
<dbReference type="PANTHER" id="PTHR33840:SF1">
    <property type="entry name" value="TLE1 PHOSPHOLIPASE DOMAIN-CONTAINING PROTEIN"/>
    <property type="match status" value="1"/>
</dbReference>
<dbReference type="HOGENOM" id="CLU_005049_1_1_1"/>
<keyword evidence="3" id="KW-1185">Reference proteome</keyword>
<dbReference type="PANTHER" id="PTHR33840">
    <property type="match status" value="1"/>
</dbReference>
<dbReference type="VEuPathDB" id="FungiDB:PV09_01315"/>
<dbReference type="EMBL" id="KN847531">
    <property type="protein sequence ID" value="KIW08405.1"/>
    <property type="molecule type" value="Genomic_DNA"/>
</dbReference>